<dbReference type="PIRSF" id="PIRSF037167">
    <property type="entry name" value="Mtase_YfcB_prd"/>
    <property type="match status" value="1"/>
</dbReference>
<keyword evidence="1 6" id="KW-0489">Methyltransferase</keyword>
<organism evidence="6 7">
    <name type="scientific">Thiorhodovibrio winogradskyi</name>
    <dbReference type="NCBI Taxonomy" id="77007"/>
    <lineage>
        <taxon>Bacteria</taxon>
        <taxon>Pseudomonadati</taxon>
        <taxon>Pseudomonadota</taxon>
        <taxon>Gammaproteobacteria</taxon>
        <taxon>Chromatiales</taxon>
        <taxon>Chromatiaceae</taxon>
        <taxon>Thiorhodovibrio</taxon>
    </lineage>
</organism>
<dbReference type="NCBIfam" id="TIGR03533">
    <property type="entry name" value="L3_gln_methyl"/>
    <property type="match status" value="1"/>
</dbReference>
<evidence type="ECO:0000256" key="3">
    <source>
        <dbReference type="ARBA" id="ARBA00022691"/>
    </source>
</evidence>
<accession>A0ABZ0S549</accession>
<dbReference type="Pfam" id="PF05175">
    <property type="entry name" value="MTS"/>
    <property type="match status" value="1"/>
</dbReference>
<protein>
    <submittedName>
        <fullName evidence="6">50S ribosomal protein L3 glutamine methyltransferase</fullName>
        <ecNumber evidence="6">2.1.1.-</ecNumber>
    </submittedName>
</protein>
<keyword evidence="6" id="KW-0689">Ribosomal protein</keyword>
<dbReference type="Gene3D" id="3.40.50.150">
    <property type="entry name" value="Vaccinia Virus protein VP39"/>
    <property type="match status" value="1"/>
</dbReference>
<evidence type="ECO:0000259" key="4">
    <source>
        <dbReference type="Pfam" id="PF05175"/>
    </source>
</evidence>
<gene>
    <name evidence="6" type="primary">prmB</name>
    <name evidence="6" type="ORF">Thiowin_00567</name>
</gene>
<dbReference type="CDD" id="cd02440">
    <property type="entry name" value="AdoMet_MTases"/>
    <property type="match status" value="1"/>
</dbReference>
<dbReference type="RefSeq" id="WP_328986218.1">
    <property type="nucleotide sequence ID" value="NZ_CP121472.1"/>
</dbReference>
<dbReference type="SUPFAM" id="SSF53335">
    <property type="entry name" value="S-adenosyl-L-methionine-dependent methyltransferases"/>
    <property type="match status" value="1"/>
</dbReference>
<dbReference type="NCBIfam" id="TIGR00536">
    <property type="entry name" value="hemK_fam"/>
    <property type="match status" value="1"/>
</dbReference>
<dbReference type="InterPro" id="IPR004556">
    <property type="entry name" value="HemK-like"/>
</dbReference>
<dbReference type="Proteomes" id="UP001432180">
    <property type="component" value="Chromosome"/>
</dbReference>
<evidence type="ECO:0000256" key="1">
    <source>
        <dbReference type="ARBA" id="ARBA00022603"/>
    </source>
</evidence>
<dbReference type="EC" id="2.1.1.-" evidence="6"/>
<dbReference type="PANTHER" id="PTHR47806">
    <property type="entry name" value="50S RIBOSOMAL PROTEIN L3 GLUTAMINE METHYLTRANSFERASE"/>
    <property type="match status" value="1"/>
</dbReference>
<sequence>MDPLSPDLLADTRDLITIGDFVRWASSRFNQAGLFFGHGTGNAVDEACWLIAAALHLSLPLTPDLYPCRLTPSERAEVIALLERRVRERIPAAYLTGYAWFAGLEFAVDEAVMIPRSPIAELIQHQFEPWLDLDQMTAVLDLCAGSGCIGIATAAYLPRARVDLAERSAEALRVASENVRRLMNDAGLQERVRVIESDLFSALGGCRYDLILSNPPYVGRAELAALPPEYAHEPEAAFAAGAEGLDLVLRILHQAPDYLSEQGALILEVGNTADLLQERLSRVPFVWLEFEHGGEGVFLLHREQLIDYHDQFAQAMAAP</sequence>
<name>A0ABZ0S549_9GAMM</name>
<dbReference type="InterPro" id="IPR040758">
    <property type="entry name" value="PrmC_N"/>
</dbReference>
<dbReference type="GO" id="GO:0005840">
    <property type="term" value="C:ribosome"/>
    <property type="evidence" value="ECO:0007669"/>
    <property type="project" value="UniProtKB-KW"/>
</dbReference>
<feature type="domain" description="Methyltransferase small" evidence="4">
    <location>
        <begin position="135"/>
        <end position="218"/>
    </location>
</feature>
<dbReference type="PANTHER" id="PTHR47806:SF1">
    <property type="entry name" value="RIBOSOMAL PROTEIN UL3 GLUTAMINE METHYLTRANSFERASE"/>
    <property type="match status" value="1"/>
</dbReference>
<dbReference type="Pfam" id="PF17827">
    <property type="entry name" value="PrmC_N"/>
    <property type="match status" value="1"/>
</dbReference>
<evidence type="ECO:0000259" key="5">
    <source>
        <dbReference type="Pfam" id="PF17827"/>
    </source>
</evidence>
<evidence type="ECO:0000313" key="6">
    <source>
        <dbReference type="EMBL" id="WPL15660.1"/>
    </source>
</evidence>
<keyword evidence="7" id="KW-1185">Reference proteome</keyword>
<reference evidence="6 7" key="1">
    <citation type="journal article" date="2023" name="Microorganisms">
        <title>Thiorhodovibrio frisius and Trv. litoralis spp. nov., Two Novel Members from a Clade of Fastidious Purple Sulfur Bacteria That Exhibit Unique Red-Shifted Light-Harvesting Capabilities.</title>
        <authorList>
            <person name="Methner A."/>
            <person name="Kuzyk S.B."/>
            <person name="Petersen J."/>
            <person name="Bauer S."/>
            <person name="Brinkmann H."/>
            <person name="Sichau K."/>
            <person name="Wanner G."/>
            <person name="Wolf J."/>
            <person name="Neumann-Schaal M."/>
            <person name="Henke P."/>
            <person name="Tank M."/>
            <person name="Sproer C."/>
            <person name="Bunk B."/>
            <person name="Overmann J."/>
        </authorList>
    </citation>
    <scope>NUCLEOTIDE SEQUENCE [LARGE SCALE GENOMIC DNA]</scope>
    <source>
        <strain evidence="6 7">DSM 6702</strain>
    </source>
</reference>
<evidence type="ECO:0000313" key="7">
    <source>
        <dbReference type="Proteomes" id="UP001432180"/>
    </source>
</evidence>
<dbReference type="GO" id="GO:0032259">
    <property type="term" value="P:methylation"/>
    <property type="evidence" value="ECO:0007669"/>
    <property type="project" value="UniProtKB-KW"/>
</dbReference>
<dbReference type="InterPro" id="IPR029063">
    <property type="entry name" value="SAM-dependent_MTases_sf"/>
</dbReference>
<evidence type="ECO:0000256" key="2">
    <source>
        <dbReference type="ARBA" id="ARBA00022679"/>
    </source>
</evidence>
<dbReference type="Gene3D" id="1.10.8.10">
    <property type="entry name" value="DNA helicase RuvA subunit, C-terminal domain"/>
    <property type="match status" value="1"/>
</dbReference>
<dbReference type="InterPro" id="IPR002052">
    <property type="entry name" value="DNA_methylase_N6_adenine_CS"/>
</dbReference>
<dbReference type="InterPro" id="IPR007848">
    <property type="entry name" value="Small_mtfrase_dom"/>
</dbReference>
<dbReference type="InterPro" id="IPR017127">
    <property type="entry name" value="Ribosome_uL3_MTase"/>
</dbReference>
<keyword evidence="3" id="KW-0949">S-adenosyl-L-methionine</keyword>
<feature type="domain" description="Release factor glutamine methyltransferase N-terminal" evidence="5">
    <location>
        <begin position="22"/>
        <end position="97"/>
    </location>
</feature>
<dbReference type="GO" id="GO:0008168">
    <property type="term" value="F:methyltransferase activity"/>
    <property type="evidence" value="ECO:0007669"/>
    <property type="project" value="UniProtKB-KW"/>
</dbReference>
<dbReference type="PROSITE" id="PS00092">
    <property type="entry name" value="N6_MTASE"/>
    <property type="match status" value="1"/>
</dbReference>
<dbReference type="EMBL" id="CP121472">
    <property type="protein sequence ID" value="WPL15660.1"/>
    <property type="molecule type" value="Genomic_DNA"/>
</dbReference>
<keyword evidence="6" id="KW-0687">Ribonucleoprotein</keyword>
<proteinExistence type="predicted"/>
<keyword evidence="2 6" id="KW-0808">Transferase</keyword>